<proteinExistence type="evidence at transcript level"/>
<feature type="non-terminal residue" evidence="1">
    <location>
        <position position="97"/>
    </location>
</feature>
<organism evidence="1">
    <name type="scientific">Marsilea quadrifolia</name>
    <name type="common">European water clover</name>
    <dbReference type="NCBI Taxonomy" id="13816"/>
    <lineage>
        <taxon>Eukaryota</taxon>
        <taxon>Viridiplantae</taxon>
        <taxon>Streptophyta</taxon>
        <taxon>Embryophyta</taxon>
        <taxon>Tracheophyta</taxon>
        <taxon>Polypodiopsida</taxon>
        <taxon>Polypodiidae</taxon>
        <taxon>Salviniales</taxon>
        <taxon>Marsileaceae</taxon>
        <taxon>Marsilea</taxon>
    </lineage>
</organism>
<name>Q7X925_MARQU</name>
<reference evidence="1" key="1">
    <citation type="submission" date="2000-10" db="EMBL/GenBank/DDBJ databases">
        <authorList>
            <person name="Hsu T.-C."/>
            <person name="Wang Y.-C."/>
            <person name="Lin B.-L."/>
        </authorList>
    </citation>
    <scope>NUCLEOTIDE SEQUENCE</scope>
    <source>
        <tissue evidence="1">Vegetative shoot apex</tissue>
    </source>
</reference>
<sequence>ASEQQLEAACMAANDAESVLAATRAQLETIAASNTSLQSRLDTLTTQHNALREAEYNTSHDNDRLRAALPVLQEELLSRKAVIRSQNHQLATLRFAG</sequence>
<dbReference type="EMBL" id="AF309821">
    <property type="protein sequence ID" value="AAQ14550.1"/>
    <property type="molecule type" value="mRNA"/>
</dbReference>
<dbReference type="AlphaFoldDB" id="Q7X925"/>
<protein>
    <submittedName>
        <fullName evidence="1">BZIP-like protein</fullName>
    </submittedName>
</protein>
<reference evidence="1" key="2">
    <citation type="journal article" date="2001" name="Plant Mol. Biol.">
        <title>Early genes responsive to abscisic acid during heterophyllous induction in Marsilea quadrifolia.</title>
        <authorList>
            <person name="Hsu T.-C."/>
            <person name="Liu H.-C."/>
            <person name="Wang J.-S."/>
            <person name="Chen R.-W."/>
            <person name="Wang Y.-C."/>
            <person name="Lin B.-L."/>
        </authorList>
    </citation>
    <scope>NUCLEOTIDE SEQUENCE</scope>
    <source>
        <tissue evidence="1">Vegetative shoot apex</tissue>
    </source>
</reference>
<accession>Q7X925</accession>
<evidence type="ECO:0000313" key="1">
    <source>
        <dbReference type="EMBL" id="AAQ14550.1"/>
    </source>
</evidence>
<feature type="non-terminal residue" evidence="1">
    <location>
        <position position="1"/>
    </location>
</feature>